<feature type="domain" description="DUF4397" evidence="2">
    <location>
        <begin position="37"/>
        <end position="146"/>
    </location>
</feature>
<reference evidence="3" key="1">
    <citation type="submission" date="2019-10" db="EMBL/GenBank/DDBJ databases">
        <title>Draft genome sequence of Panacibacter sp. KCS-6.</title>
        <authorList>
            <person name="Yim K.J."/>
        </authorList>
    </citation>
    <scope>NUCLEOTIDE SEQUENCE</scope>
    <source>
        <strain evidence="3">KCS-6</strain>
    </source>
</reference>
<comment type="caution">
    <text evidence="3">The sequence shown here is derived from an EMBL/GenBank/DDBJ whole genome shotgun (WGS) entry which is preliminary data.</text>
</comment>
<dbReference type="InterPro" id="IPR025510">
    <property type="entry name" value="DUF4397"/>
</dbReference>
<gene>
    <name evidence="3" type="ORF">GD597_05900</name>
</gene>
<feature type="signal peptide" evidence="1">
    <location>
        <begin position="1"/>
        <end position="24"/>
    </location>
</feature>
<feature type="chain" id="PRO_5035163319" evidence="1">
    <location>
        <begin position="25"/>
        <end position="235"/>
    </location>
</feature>
<organism evidence="3 4">
    <name type="scientific">Limnovirga soli</name>
    <dbReference type="NCBI Taxonomy" id="2656915"/>
    <lineage>
        <taxon>Bacteria</taxon>
        <taxon>Pseudomonadati</taxon>
        <taxon>Bacteroidota</taxon>
        <taxon>Chitinophagia</taxon>
        <taxon>Chitinophagales</taxon>
        <taxon>Chitinophagaceae</taxon>
        <taxon>Limnovirga</taxon>
    </lineage>
</organism>
<dbReference type="Pfam" id="PF14344">
    <property type="entry name" value="DUF4397"/>
    <property type="match status" value="1"/>
</dbReference>
<protein>
    <submittedName>
        <fullName evidence="3">DUF4397 domain-containing protein</fullName>
    </submittedName>
</protein>
<evidence type="ECO:0000259" key="2">
    <source>
        <dbReference type="Pfam" id="PF14344"/>
    </source>
</evidence>
<keyword evidence="1" id="KW-0732">Signal</keyword>
<evidence type="ECO:0000313" key="3">
    <source>
        <dbReference type="EMBL" id="NNV54986.1"/>
    </source>
</evidence>
<evidence type="ECO:0000256" key="1">
    <source>
        <dbReference type="SAM" id="SignalP"/>
    </source>
</evidence>
<dbReference type="EMBL" id="WHPF01000004">
    <property type="protein sequence ID" value="NNV54986.1"/>
    <property type="molecule type" value="Genomic_DNA"/>
</dbReference>
<evidence type="ECO:0000313" key="4">
    <source>
        <dbReference type="Proteomes" id="UP000598971"/>
    </source>
</evidence>
<dbReference type="AlphaFoldDB" id="A0A8J8FBJ9"/>
<dbReference type="Proteomes" id="UP000598971">
    <property type="component" value="Unassembled WGS sequence"/>
</dbReference>
<dbReference type="RefSeq" id="WP_171606917.1">
    <property type="nucleotide sequence ID" value="NZ_WHPF01000004.1"/>
</dbReference>
<name>A0A8J8FBJ9_9BACT</name>
<sequence>MKKSKFLVVMPFLLALLVTGCKLNGDETSVPSAAFFVVHASPNAPNVDILVNGGGLVQNFAYTADTGYFFVTPGTYNLKVNANGSNSSLIDQNLTLSAGKYYSIFAIDSLSKIKTAIVEDVLSSVGADSVRVRFLQFCPNISALDASFYNANDTLNYTTRSFNDQNSNATLALYKTIKAGTYTLDIKTPPGSGTIYKSFGGINLLSGKSYTIYLKGFDGGTGAQALGIGQVVNVE</sequence>
<keyword evidence="4" id="KW-1185">Reference proteome</keyword>
<dbReference type="PROSITE" id="PS51257">
    <property type="entry name" value="PROKAR_LIPOPROTEIN"/>
    <property type="match status" value="1"/>
</dbReference>
<proteinExistence type="predicted"/>
<accession>A0A8J8FBJ9</accession>